<keyword evidence="6 12" id="KW-0408">Iron</keyword>
<comment type="subunit">
    <text evidence="12">Monomer and homodimer.</text>
</comment>
<keyword evidence="10 12" id="KW-0456">Lyase</keyword>
<dbReference type="GO" id="GO:0061799">
    <property type="term" value="F:cyclic pyranopterin monophosphate synthase activity"/>
    <property type="evidence" value="ECO:0007669"/>
    <property type="project" value="TreeGrafter"/>
</dbReference>
<dbReference type="PROSITE" id="PS01305">
    <property type="entry name" value="MOAA_NIFB_PQQE"/>
    <property type="match status" value="1"/>
</dbReference>
<dbReference type="Pfam" id="PF06463">
    <property type="entry name" value="Mob_synth_C"/>
    <property type="match status" value="1"/>
</dbReference>
<dbReference type="SFLD" id="SFLDG01383">
    <property type="entry name" value="cyclic_pyranopterin_phosphate"/>
    <property type="match status" value="1"/>
</dbReference>
<feature type="binding site" evidence="12">
    <location>
        <position position="330"/>
    </location>
    <ligand>
        <name>[4Fe-4S] cluster</name>
        <dbReference type="ChEBI" id="CHEBI:49883"/>
        <label>2</label>
        <note>4Fe-4S-substrate</note>
    </ligand>
</feature>
<dbReference type="SFLD" id="SFLDG01386">
    <property type="entry name" value="main_SPASM_domain-containing"/>
    <property type="match status" value="1"/>
</dbReference>
<dbReference type="CDD" id="cd21117">
    <property type="entry name" value="Twitch_MoaA"/>
    <property type="match status" value="1"/>
</dbReference>
<dbReference type="PANTHER" id="PTHR22960:SF0">
    <property type="entry name" value="MOLYBDENUM COFACTOR BIOSYNTHESIS PROTEIN 1"/>
    <property type="match status" value="1"/>
</dbReference>
<comment type="caution">
    <text evidence="14">The sequence shown here is derived from an EMBL/GenBank/DDBJ whole genome shotgun (WGS) entry which is preliminary data.</text>
</comment>
<dbReference type="InterPro" id="IPR013785">
    <property type="entry name" value="Aldolase_TIM"/>
</dbReference>
<dbReference type="AlphaFoldDB" id="A0A7W0ID98"/>
<dbReference type="InterPro" id="IPR007197">
    <property type="entry name" value="rSAM"/>
</dbReference>
<dbReference type="Proteomes" id="UP000545761">
    <property type="component" value="Unassembled WGS sequence"/>
</dbReference>
<protein>
    <recommendedName>
        <fullName evidence="1 12">GTP 3',8-cyclase</fullName>
        <ecNumber evidence="1 12">4.1.99.22</ecNumber>
    </recommendedName>
    <alternativeName>
        <fullName evidence="12">Molybdenum cofactor biosynthesis protein A</fullName>
    </alternativeName>
</protein>
<organism evidence="14 15">
    <name type="scientific">Streptomyces himalayensis subsp. himalayensis</name>
    <dbReference type="NCBI Taxonomy" id="2756131"/>
    <lineage>
        <taxon>Bacteria</taxon>
        <taxon>Bacillati</taxon>
        <taxon>Actinomycetota</taxon>
        <taxon>Actinomycetes</taxon>
        <taxon>Kitasatosporales</taxon>
        <taxon>Streptomycetaceae</taxon>
        <taxon>Streptomyces</taxon>
        <taxon>Streptomyces himalayensis</taxon>
    </lineage>
</organism>
<evidence type="ECO:0000313" key="14">
    <source>
        <dbReference type="EMBL" id="MBA2950871.1"/>
    </source>
</evidence>
<keyword evidence="2 12" id="KW-0004">4Fe-4S</keyword>
<dbReference type="Gene3D" id="3.20.20.70">
    <property type="entry name" value="Aldolase class I"/>
    <property type="match status" value="1"/>
</dbReference>
<accession>A0A7W0ID98</accession>
<dbReference type="PROSITE" id="PS51918">
    <property type="entry name" value="RADICAL_SAM"/>
    <property type="match status" value="1"/>
</dbReference>
<keyword evidence="9 12" id="KW-0501">Molybdenum cofactor biosynthesis</keyword>
<dbReference type="SUPFAM" id="SSF102114">
    <property type="entry name" value="Radical SAM enzymes"/>
    <property type="match status" value="1"/>
</dbReference>
<feature type="binding site" evidence="12">
    <location>
        <position position="316"/>
    </location>
    <ligand>
        <name>[4Fe-4S] cluster</name>
        <dbReference type="ChEBI" id="CHEBI:49883"/>
        <label>2</label>
        <note>4Fe-4S-substrate</note>
    </ligand>
</feature>
<feature type="binding site" evidence="12">
    <location>
        <position position="71"/>
    </location>
    <ligand>
        <name>GTP</name>
        <dbReference type="ChEBI" id="CHEBI:37565"/>
    </ligand>
</feature>
<evidence type="ECO:0000256" key="1">
    <source>
        <dbReference type="ARBA" id="ARBA00012167"/>
    </source>
</evidence>
<dbReference type="GO" id="GO:1904047">
    <property type="term" value="F:S-adenosyl-L-methionine binding"/>
    <property type="evidence" value="ECO:0007669"/>
    <property type="project" value="UniProtKB-UniRule"/>
</dbReference>
<dbReference type="HAMAP" id="MF_01225_B">
    <property type="entry name" value="MoaA_B"/>
    <property type="match status" value="1"/>
</dbReference>
<name>A0A7W0ID98_9ACTN</name>
<dbReference type="GO" id="GO:0061798">
    <property type="term" value="F:GTP 3',8'-cyclase activity"/>
    <property type="evidence" value="ECO:0007669"/>
    <property type="project" value="UniProtKB-UniRule"/>
</dbReference>
<keyword evidence="3 12" id="KW-0949">S-adenosyl-L-methionine</keyword>
<evidence type="ECO:0000256" key="7">
    <source>
        <dbReference type="ARBA" id="ARBA00023014"/>
    </source>
</evidence>
<dbReference type="EMBL" id="JACEHE010000034">
    <property type="protein sequence ID" value="MBA2950871.1"/>
    <property type="molecule type" value="Genomic_DNA"/>
</dbReference>
<comment type="similarity">
    <text evidence="12">Belongs to the radical SAM superfamily. MoaA family.</text>
</comment>
<evidence type="ECO:0000256" key="3">
    <source>
        <dbReference type="ARBA" id="ARBA00022691"/>
    </source>
</evidence>
<dbReference type="UniPathway" id="UPA00344"/>
<feature type="binding site" evidence="12">
    <location>
        <position position="214"/>
    </location>
    <ligand>
        <name>GTP</name>
        <dbReference type="ChEBI" id="CHEBI:37565"/>
    </ligand>
</feature>
<evidence type="ECO:0000256" key="5">
    <source>
        <dbReference type="ARBA" id="ARBA00022741"/>
    </source>
</evidence>
<feature type="binding site" evidence="12">
    <location>
        <position position="177"/>
    </location>
    <ligand>
        <name>S-adenosyl-L-methionine</name>
        <dbReference type="ChEBI" id="CHEBI:59789"/>
    </ligand>
</feature>
<evidence type="ECO:0000313" key="15">
    <source>
        <dbReference type="Proteomes" id="UP000545761"/>
    </source>
</evidence>
<comment type="function">
    <text evidence="12">Catalyzes the cyclization of GTP to (8S)-3',8-cyclo-7,8-dihydroguanosine 5'-triphosphate.</text>
</comment>
<sequence length="386" mass="42454">MRLPPQLDADHAIVIGPRSAVAIGVVRDEPEIAGHWVRARKAAHSRRIVDRRQERAHVLIDTYGRVATDLRVSLTDRCNLRCTYCMPEEGLQWLAKPDLLTDDEVVRLVDIAVRMLGIEEVRFTGGEPLLRPGLVGIVERVAALTPRPQMSLTTNGIGLKRTATALSAAGLDRVNVSLDTLRPGVFKALTRRDRHKDVLEGLQAARKGGLTPVKVNSVLMPGLNDDEAPDLLAWAMRHGYELRFIEQMPLDAQHGWTREGMVTADDILASLRSRFDLAPERANERGSAPAERWLVDGGPHRVGVIASVTRPFCAACDRTRLTADGQIRACLFSTKETDLRAALRSNAPDEEIAGIWRLAMWGKKAGSGLDDPTFLQPERSMSAIGG</sequence>
<feature type="domain" description="Radical SAM core" evidence="13">
    <location>
        <begin position="62"/>
        <end position="288"/>
    </location>
</feature>
<evidence type="ECO:0000256" key="6">
    <source>
        <dbReference type="ARBA" id="ARBA00023004"/>
    </source>
</evidence>
<feature type="binding site" evidence="12">
    <location>
        <position position="126"/>
    </location>
    <ligand>
        <name>S-adenosyl-L-methionine</name>
        <dbReference type="ChEBI" id="CHEBI:59789"/>
    </ligand>
</feature>
<keyword evidence="8 12" id="KW-0342">GTP-binding</keyword>
<comment type="cofactor">
    <cofactor evidence="12">
        <name>[4Fe-4S] cluster</name>
        <dbReference type="ChEBI" id="CHEBI:49883"/>
    </cofactor>
    <text evidence="12">Binds 2 [4Fe-4S] clusters. Binds 1 [4Fe-4S] cluster coordinated with 3 cysteines and an exchangeable S-adenosyl-L-methionine and 1 [4Fe-4S] cluster coordinated with 3 cysteines and the GTP-derived substrate.</text>
</comment>
<dbReference type="EC" id="4.1.99.22" evidence="1 12"/>
<dbReference type="InterPro" id="IPR006638">
    <property type="entry name" value="Elp3/MiaA/NifB-like_rSAM"/>
</dbReference>
<feature type="binding site" evidence="12">
    <location>
        <position position="84"/>
    </location>
    <ligand>
        <name>S-adenosyl-L-methionine</name>
        <dbReference type="ChEBI" id="CHEBI:59789"/>
    </ligand>
</feature>
<dbReference type="CDD" id="cd01335">
    <property type="entry name" value="Radical_SAM"/>
    <property type="match status" value="1"/>
</dbReference>
<feature type="binding site" evidence="12">
    <location>
        <begin position="318"/>
        <end position="320"/>
    </location>
    <ligand>
        <name>GTP</name>
        <dbReference type="ChEBI" id="CHEBI:37565"/>
    </ligand>
</feature>
<evidence type="ECO:0000256" key="8">
    <source>
        <dbReference type="ARBA" id="ARBA00023134"/>
    </source>
</evidence>
<gene>
    <name evidence="12 14" type="primary">moaA</name>
    <name evidence="14" type="ORF">H1D24_35235</name>
</gene>
<dbReference type="InterPro" id="IPR013483">
    <property type="entry name" value="MoaA"/>
</dbReference>
<comment type="catalytic activity">
    <reaction evidence="11 12">
        <text>GTP + AH2 + S-adenosyl-L-methionine = (8S)-3',8-cyclo-7,8-dihydroguanosine 5'-triphosphate + 5'-deoxyadenosine + L-methionine + A + H(+)</text>
        <dbReference type="Rhea" id="RHEA:49576"/>
        <dbReference type="ChEBI" id="CHEBI:13193"/>
        <dbReference type="ChEBI" id="CHEBI:15378"/>
        <dbReference type="ChEBI" id="CHEBI:17319"/>
        <dbReference type="ChEBI" id="CHEBI:17499"/>
        <dbReference type="ChEBI" id="CHEBI:37565"/>
        <dbReference type="ChEBI" id="CHEBI:57844"/>
        <dbReference type="ChEBI" id="CHEBI:59789"/>
        <dbReference type="ChEBI" id="CHEBI:131766"/>
        <dbReference type="EC" id="4.1.99.22"/>
    </reaction>
</comment>
<dbReference type="SMART" id="SM00729">
    <property type="entry name" value="Elp3"/>
    <property type="match status" value="1"/>
</dbReference>
<comment type="pathway">
    <text evidence="12">Cofactor biosynthesis; molybdopterin biosynthesis.</text>
</comment>
<feature type="binding site" evidence="12">
    <location>
        <position position="122"/>
    </location>
    <ligand>
        <name>GTP</name>
        <dbReference type="ChEBI" id="CHEBI:37565"/>
    </ligand>
</feature>
<dbReference type="GO" id="GO:0006777">
    <property type="term" value="P:Mo-molybdopterin cofactor biosynthetic process"/>
    <property type="evidence" value="ECO:0007669"/>
    <property type="project" value="UniProtKB-UniRule"/>
</dbReference>
<keyword evidence="7 12" id="KW-0411">Iron-sulfur</keyword>
<dbReference type="SFLD" id="SFLDG01067">
    <property type="entry name" value="SPASM/twitch_domain_containing"/>
    <property type="match status" value="1"/>
</dbReference>
<feature type="binding site" evidence="12">
    <location>
        <position position="313"/>
    </location>
    <ligand>
        <name>[4Fe-4S] cluster</name>
        <dbReference type="ChEBI" id="CHEBI:49883"/>
        <label>2</label>
        <note>4Fe-4S-substrate</note>
    </ligand>
</feature>
<feature type="binding site" evidence="12">
    <location>
        <position position="153"/>
    </location>
    <ligand>
        <name>GTP</name>
        <dbReference type="ChEBI" id="CHEBI:37565"/>
    </ligand>
</feature>
<evidence type="ECO:0000259" key="13">
    <source>
        <dbReference type="PROSITE" id="PS51918"/>
    </source>
</evidence>
<feature type="binding site" evidence="12">
    <location>
        <position position="82"/>
    </location>
    <ligand>
        <name>[4Fe-4S] cluster</name>
        <dbReference type="ChEBI" id="CHEBI:49883"/>
        <label>1</label>
        <note>4Fe-4S-S-AdoMet</note>
    </ligand>
</feature>
<dbReference type="InterPro" id="IPR040064">
    <property type="entry name" value="MoaA-like"/>
</dbReference>
<dbReference type="InterPro" id="IPR000385">
    <property type="entry name" value="MoaA_NifB_PqqE_Fe-S-bd_CS"/>
</dbReference>
<reference evidence="14 15" key="1">
    <citation type="submission" date="2020-07" db="EMBL/GenBank/DDBJ databases">
        <title>Streptomyces isolated from Indian soil.</title>
        <authorList>
            <person name="Mandal S."/>
            <person name="Maiti P.K."/>
        </authorList>
    </citation>
    <scope>NUCLEOTIDE SEQUENCE [LARGE SCALE GENOMIC DNA]</scope>
    <source>
        <strain evidence="14 15">PSKA28</strain>
    </source>
</reference>
<dbReference type="GO" id="GO:0051539">
    <property type="term" value="F:4 iron, 4 sulfur cluster binding"/>
    <property type="evidence" value="ECO:0007669"/>
    <property type="project" value="UniProtKB-UniRule"/>
</dbReference>
<feature type="binding site" evidence="12">
    <location>
        <position position="85"/>
    </location>
    <ligand>
        <name>[4Fe-4S] cluster</name>
        <dbReference type="ChEBI" id="CHEBI:49883"/>
        <label>1</label>
        <note>4Fe-4S-S-AdoMet</note>
    </ligand>
</feature>
<evidence type="ECO:0000256" key="9">
    <source>
        <dbReference type="ARBA" id="ARBA00023150"/>
    </source>
</evidence>
<evidence type="ECO:0000256" key="11">
    <source>
        <dbReference type="ARBA" id="ARBA00048697"/>
    </source>
</evidence>
<keyword evidence="4 12" id="KW-0479">Metal-binding</keyword>
<evidence type="ECO:0000256" key="2">
    <source>
        <dbReference type="ARBA" id="ARBA00022485"/>
    </source>
</evidence>
<dbReference type="SFLD" id="SFLDS00029">
    <property type="entry name" value="Radical_SAM"/>
    <property type="match status" value="1"/>
</dbReference>
<dbReference type="GO" id="GO:0005525">
    <property type="term" value="F:GTP binding"/>
    <property type="evidence" value="ECO:0007669"/>
    <property type="project" value="UniProtKB-UniRule"/>
</dbReference>
<keyword evidence="5 12" id="KW-0547">Nucleotide-binding</keyword>
<feature type="binding site" evidence="12">
    <location>
        <position position="78"/>
    </location>
    <ligand>
        <name>[4Fe-4S] cluster</name>
        <dbReference type="ChEBI" id="CHEBI:49883"/>
        <label>1</label>
        <note>4Fe-4S-S-AdoMet</note>
    </ligand>
</feature>
<evidence type="ECO:0000256" key="4">
    <source>
        <dbReference type="ARBA" id="ARBA00022723"/>
    </source>
</evidence>
<dbReference type="NCBIfam" id="TIGR02666">
    <property type="entry name" value="moaA"/>
    <property type="match status" value="1"/>
</dbReference>
<dbReference type="GO" id="GO:0046872">
    <property type="term" value="F:metal ion binding"/>
    <property type="evidence" value="ECO:0007669"/>
    <property type="project" value="UniProtKB-KW"/>
</dbReference>
<dbReference type="InterPro" id="IPR050105">
    <property type="entry name" value="MoCo_biosynth_MoaA/MoaC"/>
</dbReference>
<dbReference type="InterPro" id="IPR010505">
    <property type="entry name" value="MoaA_twitch"/>
</dbReference>
<dbReference type="PANTHER" id="PTHR22960">
    <property type="entry name" value="MOLYBDOPTERIN COFACTOR SYNTHESIS PROTEIN A"/>
    <property type="match status" value="1"/>
</dbReference>
<feature type="binding site" evidence="12">
    <location>
        <position position="248"/>
    </location>
    <ligand>
        <name>S-adenosyl-L-methionine</name>
        <dbReference type="ChEBI" id="CHEBI:59789"/>
    </ligand>
</feature>
<dbReference type="InterPro" id="IPR058240">
    <property type="entry name" value="rSAM_sf"/>
</dbReference>
<evidence type="ECO:0000256" key="12">
    <source>
        <dbReference type="HAMAP-Rule" id="MF_01225"/>
    </source>
</evidence>
<proteinExistence type="inferred from homology"/>
<evidence type="ECO:0000256" key="10">
    <source>
        <dbReference type="ARBA" id="ARBA00023239"/>
    </source>
</evidence>
<dbReference type="Pfam" id="PF04055">
    <property type="entry name" value="Radical_SAM"/>
    <property type="match status" value="1"/>
</dbReference>